<dbReference type="EMBL" id="CM042880">
    <property type="protein sequence ID" value="KAI4388866.1"/>
    <property type="molecule type" value="Genomic_DNA"/>
</dbReference>
<sequence length="888" mass="100659">MTKETIAYAAINSGNSGGPAFNDKGKCVGIAFQSLKHEDAENIGYLIPTPVILHFIHDYEKNGSYTGFPILGVEWQKMENPDLRSSMGMKTDQKGVRVRRVEPTAPESNVLLPSDVILSFDGVNIANDGTVPFRHGERIGFSYLVSQKYTGDNARVKVLRSSEILEFNIKLAVSVPYLRSEYGKEYEFDAPVKLLDKLLHAMAESVDEQLDVVSQLGWRSILWHREEALYVFEERQGLVQAYGKDSDKVFKWRQALKEIANLSGWDIENKPESVVIEEIVRKVFNEVNFELPSEYPSLVGMGSRAGGLKIKLLGSPDDVLVVGIPEMGGVGKTTIARVVYDTIRFEFDGCSFLANVSEISKKRGIEYLQEQLLRDILKDKKTRVNDVYQGVSMIKKSLSSRKVLVVLDDVAESDQLAALAGNFHWFGPGSRVIITTRDQHLLFQHGVGEFFHPEKLDHDESLHLFSLRAFKRDRPPEMYLELSNEVVSYTGGLPLALTVLGSFLFGRSVDEWKSMLNRLKTTPVEKITNTLKISFDGLQEKEKKMFLDIACFFKGENKNRVMKIWDGCGFDPDIGVRVLLDKFLISIRDDQELWMHDLLQQMGWEIVCRESPMELGGRSRLWNTEDIRYVLRNDKGSELVEGLFVRDTNGISSTKIEALDVDAKTFRKMNRLRLLKLEDVDLSGDLRYLSGEIRFLHWDSYQKKSLPDGFQSNKLVDLGLRHSLIEKLSLDEKPMENLKYLDLSHSTRLIDTPDFSLLPNLEELLLVGCVGLYRLHPSIGLLVKLVMLNLSGCRNLLELPSSISGLCSLKYLDLFACSKLAQLPEAICHLQCLEELDLGHTMIHPPYFLTRLKNLKGLSFSGCEGQLSQTWHSFISSFFRKRDSPETS</sequence>
<organism evidence="1 2">
    <name type="scientific">Melastoma candidum</name>
    <dbReference type="NCBI Taxonomy" id="119954"/>
    <lineage>
        <taxon>Eukaryota</taxon>
        <taxon>Viridiplantae</taxon>
        <taxon>Streptophyta</taxon>
        <taxon>Embryophyta</taxon>
        <taxon>Tracheophyta</taxon>
        <taxon>Spermatophyta</taxon>
        <taxon>Magnoliopsida</taxon>
        <taxon>eudicotyledons</taxon>
        <taxon>Gunneridae</taxon>
        <taxon>Pentapetalae</taxon>
        <taxon>rosids</taxon>
        <taxon>malvids</taxon>
        <taxon>Myrtales</taxon>
        <taxon>Melastomataceae</taxon>
        <taxon>Melastomatoideae</taxon>
        <taxon>Melastomateae</taxon>
        <taxon>Melastoma</taxon>
    </lineage>
</organism>
<proteinExistence type="predicted"/>
<reference evidence="2" key="1">
    <citation type="journal article" date="2023" name="Front. Plant Sci.">
        <title>Chromosomal-level genome assembly of Melastoma candidum provides insights into trichome evolution.</title>
        <authorList>
            <person name="Zhong Y."/>
            <person name="Wu W."/>
            <person name="Sun C."/>
            <person name="Zou P."/>
            <person name="Liu Y."/>
            <person name="Dai S."/>
            <person name="Zhou R."/>
        </authorList>
    </citation>
    <scope>NUCLEOTIDE SEQUENCE [LARGE SCALE GENOMIC DNA]</scope>
</reference>
<protein>
    <submittedName>
        <fullName evidence="1">Uncharacterized protein</fullName>
    </submittedName>
</protein>
<evidence type="ECO:0000313" key="1">
    <source>
        <dbReference type="EMBL" id="KAI4388866.1"/>
    </source>
</evidence>
<gene>
    <name evidence="1" type="ORF">MLD38_001157</name>
</gene>
<evidence type="ECO:0000313" key="2">
    <source>
        <dbReference type="Proteomes" id="UP001057402"/>
    </source>
</evidence>
<comment type="caution">
    <text evidence="1">The sequence shown here is derived from an EMBL/GenBank/DDBJ whole genome shotgun (WGS) entry which is preliminary data.</text>
</comment>
<accession>A0ACB9SFN5</accession>
<name>A0ACB9SFN5_9MYRT</name>
<keyword evidence="2" id="KW-1185">Reference proteome</keyword>
<dbReference type="Proteomes" id="UP001057402">
    <property type="component" value="Chromosome 1"/>
</dbReference>